<dbReference type="PIRSF" id="PIRSF003085">
    <property type="entry name" value="CMAS"/>
    <property type="match status" value="1"/>
</dbReference>
<evidence type="ECO:0000256" key="1">
    <source>
        <dbReference type="ARBA" id="ARBA00010815"/>
    </source>
</evidence>
<gene>
    <name evidence="6" type="ORF">NLU14_08430</name>
</gene>
<sequence length="422" mass="47663">MENLNTSFESTGTGDLPLTSRVAKALVCQQLSLLEAGTLTIREPGSTYMTFGDGDTRYASAELIIHDSSTWKDLLTGGSVGAAEAYVAGDWSTPDLVTLLRFFTRNVDHMNEFEDRFSWVTKPALKGLHWLNRNTRDGSRKNISAHYDLGNDLFETFLDPTMMYSSAIYPTPEASLEEAAVHKLDTICRKLDLQPEDRVIEIGTGWGGFAVHAAKHYGCHVTTTTISSEQLELARKKVADEGLEDRIALLFDDYRDLEGQFDKLVSIEMIEAVGPQFLDSYFSQISRLLKPDGLALVQAITMPEQRYRRALRNVDFIQRFIFPGSFIPSFGAILESVRNGSNLVMTHAEDIGFHYARTLQDWNHRFMANRERLERLGYDEAFRRLWQFYFAYCEAGFSERAIGVSQVLFAKPGNKRGNILSV</sequence>
<dbReference type="PANTHER" id="PTHR43667">
    <property type="entry name" value="CYCLOPROPANE-FATTY-ACYL-PHOSPHOLIPID SYNTHASE"/>
    <property type="match status" value="1"/>
</dbReference>
<comment type="similarity">
    <text evidence="1">Belongs to the CFA/CMAS family.</text>
</comment>
<keyword evidence="3" id="KW-0808">Transferase</keyword>
<evidence type="ECO:0000313" key="6">
    <source>
        <dbReference type="EMBL" id="MDF0750254.1"/>
    </source>
</evidence>
<dbReference type="SUPFAM" id="SSF53335">
    <property type="entry name" value="S-adenosyl-L-methionine-dependent methyltransferases"/>
    <property type="match status" value="1"/>
</dbReference>
<keyword evidence="5" id="KW-0443">Lipid metabolism</keyword>
<dbReference type="PANTHER" id="PTHR43667:SF2">
    <property type="entry name" value="FATTY ACID C-METHYL TRANSFERASE"/>
    <property type="match status" value="1"/>
</dbReference>
<evidence type="ECO:0000256" key="3">
    <source>
        <dbReference type="ARBA" id="ARBA00022679"/>
    </source>
</evidence>
<dbReference type="RefSeq" id="WP_275705786.1">
    <property type="nucleotide sequence ID" value="NZ_JANCMW010000004.1"/>
</dbReference>
<evidence type="ECO:0000256" key="5">
    <source>
        <dbReference type="ARBA" id="ARBA00023098"/>
    </source>
</evidence>
<reference evidence="6" key="1">
    <citation type="submission" date="2022-07" db="EMBL/GenBank/DDBJ databases">
        <title>Marinobacter iranensis a new bacterium isolate from a hipersaline lake in Iran.</title>
        <authorList>
            <person name="Mohammad A.M.A."/>
            <person name="Cristina S.-P."/>
            <person name="Antonio V."/>
        </authorList>
    </citation>
    <scope>NUCLEOTIDE SEQUENCE</scope>
    <source>
        <strain evidence="6">71-i</strain>
    </source>
</reference>
<evidence type="ECO:0000256" key="2">
    <source>
        <dbReference type="ARBA" id="ARBA00022603"/>
    </source>
</evidence>
<keyword evidence="7" id="KW-1185">Reference proteome</keyword>
<dbReference type="EMBL" id="JANCMW010000004">
    <property type="protein sequence ID" value="MDF0750254.1"/>
    <property type="molecule type" value="Genomic_DNA"/>
</dbReference>
<dbReference type="CDD" id="cd02440">
    <property type="entry name" value="AdoMet_MTases"/>
    <property type="match status" value="1"/>
</dbReference>
<protein>
    <submittedName>
        <fullName evidence="6">Cyclopropane-fatty-acyl-phospholipid synthase family protein</fullName>
    </submittedName>
</protein>
<dbReference type="Pfam" id="PF02353">
    <property type="entry name" value="CMAS"/>
    <property type="match status" value="1"/>
</dbReference>
<proteinExistence type="inferred from homology"/>
<organism evidence="6 7">
    <name type="scientific">Marinobacter iranensis</name>
    <dbReference type="NCBI Taxonomy" id="2962607"/>
    <lineage>
        <taxon>Bacteria</taxon>
        <taxon>Pseudomonadati</taxon>
        <taxon>Pseudomonadota</taxon>
        <taxon>Gammaproteobacteria</taxon>
        <taxon>Pseudomonadales</taxon>
        <taxon>Marinobacteraceae</taxon>
        <taxon>Marinobacter</taxon>
    </lineage>
</organism>
<comment type="caution">
    <text evidence="6">The sequence shown here is derived from an EMBL/GenBank/DDBJ whole genome shotgun (WGS) entry which is preliminary data.</text>
</comment>
<dbReference type="Gene3D" id="3.40.50.150">
    <property type="entry name" value="Vaccinia Virus protein VP39"/>
    <property type="match status" value="1"/>
</dbReference>
<keyword evidence="4" id="KW-0949">S-adenosyl-L-methionine</keyword>
<accession>A0ABT5Y994</accession>
<keyword evidence="2" id="KW-0489">Methyltransferase</keyword>
<dbReference type="Proteomes" id="UP001143391">
    <property type="component" value="Unassembled WGS sequence"/>
</dbReference>
<evidence type="ECO:0000256" key="4">
    <source>
        <dbReference type="ARBA" id="ARBA00022691"/>
    </source>
</evidence>
<name>A0ABT5Y994_9GAMM</name>
<evidence type="ECO:0000313" key="7">
    <source>
        <dbReference type="Proteomes" id="UP001143391"/>
    </source>
</evidence>
<dbReference type="InterPro" id="IPR003333">
    <property type="entry name" value="CMAS"/>
</dbReference>
<dbReference type="InterPro" id="IPR029063">
    <property type="entry name" value="SAM-dependent_MTases_sf"/>
</dbReference>
<dbReference type="InterPro" id="IPR050723">
    <property type="entry name" value="CFA/CMAS"/>
</dbReference>